<sequence length="84" mass="9725">MERVSIEFGLKINHNKTKMMIVDRANNNSPEVTQIANCEVVQSYIYLGALISNNRGCVEEVKRHIAIARTTMDRLKKIWKNKSY</sequence>
<evidence type="ECO:0000313" key="1">
    <source>
        <dbReference type="EMBL" id="CAH2237332.1"/>
    </source>
</evidence>
<comment type="caution">
    <text evidence="1">The sequence shown here is derived from an EMBL/GenBank/DDBJ whole genome shotgun (WGS) entry which is preliminary data.</text>
</comment>
<dbReference type="AlphaFoldDB" id="A0A8S4RIQ7"/>
<gene>
    <name evidence="1" type="primary">jg3829</name>
    <name evidence="1" type="ORF">PAEG_LOCUS14625</name>
</gene>
<dbReference type="OrthoDB" id="425681at2759"/>
<dbReference type="EMBL" id="CAKXAJ010025258">
    <property type="protein sequence ID" value="CAH2237332.1"/>
    <property type="molecule type" value="Genomic_DNA"/>
</dbReference>
<proteinExistence type="predicted"/>
<name>A0A8S4RIQ7_9NEOP</name>
<keyword evidence="2" id="KW-1185">Reference proteome</keyword>
<accession>A0A8S4RIQ7</accession>
<organism evidence="1 2">
    <name type="scientific">Pararge aegeria aegeria</name>
    <dbReference type="NCBI Taxonomy" id="348720"/>
    <lineage>
        <taxon>Eukaryota</taxon>
        <taxon>Metazoa</taxon>
        <taxon>Ecdysozoa</taxon>
        <taxon>Arthropoda</taxon>
        <taxon>Hexapoda</taxon>
        <taxon>Insecta</taxon>
        <taxon>Pterygota</taxon>
        <taxon>Neoptera</taxon>
        <taxon>Endopterygota</taxon>
        <taxon>Lepidoptera</taxon>
        <taxon>Glossata</taxon>
        <taxon>Ditrysia</taxon>
        <taxon>Papilionoidea</taxon>
        <taxon>Nymphalidae</taxon>
        <taxon>Satyrinae</taxon>
        <taxon>Satyrini</taxon>
        <taxon>Parargina</taxon>
        <taxon>Pararge</taxon>
    </lineage>
</organism>
<protein>
    <submittedName>
        <fullName evidence="1">Jg3829 protein</fullName>
    </submittedName>
</protein>
<reference evidence="1" key="1">
    <citation type="submission" date="2022-03" db="EMBL/GenBank/DDBJ databases">
        <authorList>
            <person name="Lindestad O."/>
        </authorList>
    </citation>
    <scope>NUCLEOTIDE SEQUENCE</scope>
</reference>
<dbReference type="Proteomes" id="UP000838756">
    <property type="component" value="Unassembled WGS sequence"/>
</dbReference>
<evidence type="ECO:0000313" key="2">
    <source>
        <dbReference type="Proteomes" id="UP000838756"/>
    </source>
</evidence>